<evidence type="ECO:0000313" key="8">
    <source>
        <dbReference type="EMBL" id="KAK6188074.1"/>
    </source>
</evidence>
<dbReference type="InterPro" id="IPR052954">
    <property type="entry name" value="GPCR-Ligand_Int"/>
</dbReference>
<reference evidence="8 9" key="1">
    <citation type="submission" date="2024-01" db="EMBL/GenBank/DDBJ databases">
        <title>The genome of the rayed Mediterranean limpet Patella caerulea (Linnaeus, 1758).</title>
        <authorList>
            <person name="Anh-Thu Weber A."/>
            <person name="Halstead-Nussloch G."/>
        </authorList>
    </citation>
    <scope>NUCLEOTIDE SEQUENCE [LARGE SCALE GENOMIC DNA]</scope>
    <source>
        <strain evidence="8">AATW-2023a</strain>
        <tissue evidence="8">Whole specimen</tissue>
    </source>
</reference>
<evidence type="ECO:0000256" key="3">
    <source>
        <dbReference type="ARBA" id="ARBA00022989"/>
    </source>
</evidence>
<dbReference type="AlphaFoldDB" id="A0AAN8K5H6"/>
<feature type="transmembrane region" description="Helical" evidence="6">
    <location>
        <begin position="190"/>
        <end position="216"/>
    </location>
</feature>
<dbReference type="PANTHER" id="PTHR46641:SF25">
    <property type="entry name" value="CNMAMIDE RECEPTOR-RELATED"/>
    <property type="match status" value="1"/>
</dbReference>
<keyword evidence="9" id="KW-1185">Reference proteome</keyword>
<keyword evidence="4 6" id="KW-0472">Membrane</keyword>
<feature type="region of interest" description="Disordered" evidence="5">
    <location>
        <begin position="392"/>
        <end position="415"/>
    </location>
</feature>
<keyword evidence="2 6" id="KW-0812">Transmembrane</keyword>
<comment type="subcellular location">
    <subcellularLocation>
        <location evidence="1">Membrane</location>
    </subcellularLocation>
</comment>
<name>A0AAN8K5H6_PATCE</name>
<evidence type="ECO:0000259" key="7">
    <source>
        <dbReference type="PROSITE" id="PS50262"/>
    </source>
</evidence>
<proteinExistence type="predicted"/>
<dbReference type="CDD" id="cd14978">
    <property type="entry name" value="7tmA_FMRFamide_R-like"/>
    <property type="match status" value="1"/>
</dbReference>
<evidence type="ECO:0000256" key="6">
    <source>
        <dbReference type="SAM" id="Phobius"/>
    </source>
</evidence>
<evidence type="ECO:0000313" key="9">
    <source>
        <dbReference type="Proteomes" id="UP001347796"/>
    </source>
</evidence>
<feature type="transmembrane region" description="Helical" evidence="6">
    <location>
        <begin position="250"/>
        <end position="270"/>
    </location>
</feature>
<dbReference type="PANTHER" id="PTHR46641">
    <property type="entry name" value="FMRFAMIDE RECEPTOR-RELATED"/>
    <property type="match status" value="1"/>
</dbReference>
<dbReference type="Gene3D" id="1.20.1070.10">
    <property type="entry name" value="Rhodopsin 7-helix transmembrane proteins"/>
    <property type="match status" value="1"/>
</dbReference>
<feature type="transmembrane region" description="Helical" evidence="6">
    <location>
        <begin position="101"/>
        <end position="120"/>
    </location>
</feature>
<dbReference type="Pfam" id="PF00001">
    <property type="entry name" value="7tm_1"/>
    <property type="match status" value="1"/>
</dbReference>
<organism evidence="8 9">
    <name type="scientific">Patella caerulea</name>
    <name type="common">Rayed Mediterranean limpet</name>
    <dbReference type="NCBI Taxonomy" id="87958"/>
    <lineage>
        <taxon>Eukaryota</taxon>
        <taxon>Metazoa</taxon>
        <taxon>Spiralia</taxon>
        <taxon>Lophotrochozoa</taxon>
        <taxon>Mollusca</taxon>
        <taxon>Gastropoda</taxon>
        <taxon>Patellogastropoda</taxon>
        <taxon>Patelloidea</taxon>
        <taxon>Patellidae</taxon>
        <taxon>Patella</taxon>
    </lineage>
</organism>
<evidence type="ECO:0000256" key="4">
    <source>
        <dbReference type="ARBA" id="ARBA00023136"/>
    </source>
</evidence>
<dbReference type="Proteomes" id="UP001347796">
    <property type="component" value="Unassembled WGS sequence"/>
</dbReference>
<dbReference type="InterPro" id="IPR017452">
    <property type="entry name" value="GPCR_Rhodpsn_7TM"/>
</dbReference>
<evidence type="ECO:0000256" key="1">
    <source>
        <dbReference type="ARBA" id="ARBA00004370"/>
    </source>
</evidence>
<feature type="domain" description="G-protein coupled receptors family 1 profile" evidence="7">
    <location>
        <begin position="39"/>
        <end position="310"/>
    </location>
</feature>
<comment type="caution">
    <text evidence="8">The sequence shown here is derived from an EMBL/GenBank/DDBJ whole genome shotgun (WGS) entry which is preliminary data.</text>
</comment>
<accession>A0AAN8K5H6</accession>
<feature type="transmembrane region" description="Helical" evidence="6">
    <location>
        <begin position="20"/>
        <end position="47"/>
    </location>
</feature>
<dbReference type="GO" id="GO:0016020">
    <property type="term" value="C:membrane"/>
    <property type="evidence" value="ECO:0007669"/>
    <property type="project" value="UniProtKB-SubCell"/>
</dbReference>
<keyword evidence="3 6" id="KW-1133">Transmembrane helix</keyword>
<dbReference type="PROSITE" id="PS50262">
    <property type="entry name" value="G_PROTEIN_RECEP_F1_2"/>
    <property type="match status" value="1"/>
</dbReference>
<feature type="transmembrane region" description="Helical" evidence="6">
    <location>
        <begin position="59"/>
        <end position="81"/>
    </location>
</feature>
<feature type="transmembrane region" description="Helical" evidence="6">
    <location>
        <begin position="132"/>
        <end position="155"/>
    </location>
</feature>
<evidence type="ECO:0000256" key="2">
    <source>
        <dbReference type="ARBA" id="ARBA00022692"/>
    </source>
</evidence>
<dbReference type="InterPro" id="IPR000276">
    <property type="entry name" value="GPCR_Rhodpsn"/>
</dbReference>
<protein>
    <recommendedName>
        <fullName evidence="7">G-protein coupled receptors family 1 profile domain-containing protein</fullName>
    </recommendedName>
</protein>
<evidence type="ECO:0000256" key="5">
    <source>
        <dbReference type="SAM" id="MobiDB-lite"/>
    </source>
</evidence>
<gene>
    <name evidence="8" type="ORF">SNE40_004336</name>
</gene>
<dbReference type="SUPFAM" id="SSF81321">
    <property type="entry name" value="Family A G protein-coupled receptor-like"/>
    <property type="match status" value="1"/>
</dbReference>
<dbReference type="EMBL" id="JAZGQO010000003">
    <property type="protein sequence ID" value="KAK6188074.1"/>
    <property type="molecule type" value="Genomic_DNA"/>
</dbReference>
<dbReference type="GO" id="GO:0004930">
    <property type="term" value="F:G protein-coupled receptor activity"/>
    <property type="evidence" value="ECO:0007669"/>
    <property type="project" value="InterPro"/>
</dbReference>
<sequence>MNTSNSSNVLSMNDYPEYKASVLIWKICSPVLIIIGTIGNLLSILVLTQKNMRKSSVSIYLTVLSIVDILVLYTGLLRQTIRYHLNLDIRELSVLSCKINTWLVYFTLDMSVWLLVAVTGERIISVWFPHRVRYACTNVSSSIVISIVGIILLAVNSHFLYGIGDAIKEHGEVSKCESLWENYNNFVWHIWPWVDLCFFCLVPFTILIIGNASIIIKVCSSRKNLRRLNTLPANTKRNEVYRKQTSSMTLMLLCLNMVFLTCTSPISVYLVGEPYWTADLSAHGEAQHALIWAIVNILMYTNNSINFLLYCISGTRFREELKNIFRKKNRIRPQVSLTNVNGARQVGATNTEDNNAIQKSQDKNITDHLTVPNVIRLHVPIITPKTLTVNCESGRNPTDTSGERKDNASGNSCVQ</sequence>
<feature type="transmembrane region" description="Helical" evidence="6">
    <location>
        <begin position="290"/>
        <end position="312"/>
    </location>
</feature>
<dbReference type="PRINTS" id="PR00237">
    <property type="entry name" value="GPCRRHODOPSN"/>
</dbReference>